<evidence type="ECO:0000313" key="10">
    <source>
        <dbReference type="EMBL" id="JAP71440.1"/>
    </source>
</evidence>
<keyword evidence="6" id="KW-0539">Nucleus</keyword>
<dbReference type="SUPFAM" id="SSF54928">
    <property type="entry name" value="RNA-binding domain, RBD"/>
    <property type="match status" value="1"/>
</dbReference>
<evidence type="ECO:0000259" key="9">
    <source>
        <dbReference type="PROSITE" id="PS50102"/>
    </source>
</evidence>
<evidence type="ECO:0000256" key="5">
    <source>
        <dbReference type="ARBA" id="ARBA00023187"/>
    </source>
</evidence>
<dbReference type="GO" id="GO:0003723">
    <property type="term" value="F:RNA binding"/>
    <property type="evidence" value="ECO:0007669"/>
    <property type="project" value="UniProtKB-UniRule"/>
</dbReference>
<dbReference type="Pfam" id="PF00076">
    <property type="entry name" value="RRM_1"/>
    <property type="match status" value="2"/>
</dbReference>
<comment type="subcellular location">
    <subcellularLocation>
        <location evidence="1">Nucleus</location>
    </subcellularLocation>
</comment>
<dbReference type="GO" id="GO:0006397">
    <property type="term" value="P:mRNA processing"/>
    <property type="evidence" value="ECO:0007669"/>
    <property type="project" value="UniProtKB-KW"/>
</dbReference>
<dbReference type="SMART" id="SM00386">
    <property type="entry name" value="HAT"/>
    <property type="match status" value="6"/>
</dbReference>
<dbReference type="FunFam" id="1.25.40.10:FF:000098">
    <property type="entry name" value="Squamous cell carcinoma antigen recognized by T-cells 3"/>
    <property type="match status" value="1"/>
</dbReference>
<dbReference type="GO" id="GO:0005634">
    <property type="term" value="C:nucleus"/>
    <property type="evidence" value="ECO:0007669"/>
    <property type="project" value="UniProtKB-SubCell"/>
</dbReference>
<proteinExistence type="evidence at transcript level"/>
<dbReference type="InterPro" id="IPR034217">
    <property type="entry name" value="SART3_RRM1"/>
</dbReference>
<feature type="region of interest" description="Disordered" evidence="8">
    <location>
        <begin position="823"/>
        <end position="916"/>
    </location>
</feature>
<evidence type="ECO:0000256" key="6">
    <source>
        <dbReference type="ARBA" id="ARBA00023242"/>
    </source>
</evidence>
<evidence type="ECO:0000256" key="8">
    <source>
        <dbReference type="SAM" id="MobiDB-lite"/>
    </source>
</evidence>
<feature type="region of interest" description="Disordered" evidence="8">
    <location>
        <begin position="1"/>
        <end position="31"/>
    </location>
</feature>
<reference evidence="10" key="1">
    <citation type="submission" date="2016-02" db="EMBL/GenBank/DDBJ databases">
        <title>RNAseq analyses of the midgut from blood- or serum-fed Ixodes ricinus ticks.</title>
        <authorList>
            <person name="Perner J."/>
            <person name="Provaznik J."/>
            <person name="Schrenkova J."/>
            <person name="Urbanova V."/>
            <person name="Ribeiro J.M."/>
            <person name="Kopacek P."/>
        </authorList>
    </citation>
    <scope>NUCLEOTIDE SEQUENCE</scope>
    <source>
        <tissue evidence="10">Gut</tissue>
    </source>
</reference>
<dbReference type="EMBL" id="GEFM01004356">
    <property type="protein sequence ID" value="JAP71440.1"/>
    <property type="molecule type" value="mRNA"/>
</dbReference>
<dbReference type="InterPro" id="IPR000504">
    <property type="entry name" value="RRM_dom"/>
</dbReference>
<accession>A0A131XZ84</accession>
<keyword evidence="2" id="KW-0507">mRNA processing</keyword>
<dbReference type="AlphaFoldDB" id="A0A131XZ84"/>
<feature type="compositionally biased region" description="Basic residues" evidence="8">
    <location>
        <begin position="591"/>
        <end position="600"/>
    </location>
</feature>
<keyword evidence="3" id="KW-0677">Repeat</keyword>
<dbReference type="Pfam" id="PF23240">
    <property type="entry name" value="HAT_PRP39_N"/>
    <property type="match status" value="1"/>
</dbReference>
<dbReference type="CDD" id="cd12391">
    <property type="entry name" value="RRM1_SART3"/>
    <property type="match status" value="1"/>
</dbReference>
<sequence>MDTDPENNADEPMQDESSDSDSDVNEDTEEEKHILELEEKIKSNPFHYDSHMEFIGYLRKTGNLDKLREAREAMAKIFPLTPELWLDWIKDESKLCESDEDKERVIQLFERAVKDYLSVALWLEYAQFSIGLMGSEGGLDRVRSVFERAITGAGLHVSQGALLWEAYREFEAVLLATMQPSAEEGGSSSDQRDQFVSQRNRVYNLYKRQLSVPLFGMEKTYEELREWSEAAIEPSVEQQYKKAKLRLDKIQKYETDLLGGEGTPALSTYLSYLDFEEAQGDPTRVQSLYERAISDHCLVPELWERYMAYLDTKLKVDAVSLPCHERAVRNCPWSSSLWVSHLKALERSHSPHQKLTEAMEQALGAGFGQGQDYQKLWLTFLDYLRRRVDWSQGDTSEALRDLRRAFEKAVEHLVQYQEETDLCSPILKYWAKVEAKFCDNLPKARELWNEVTHQGRATDAQTWLDFANFERAFGDDKHLRKTLMRGMYAAVDWPETLGDMLLNFEREEGTLETLDVATEKYDAHIRRVLEKREKVAQKEAQKEAEQQEQLKSTRAEKKAERKAEKKAERKAEKLRQDQKAQEAHDGDQVSHKPKVFKRKAPTAQGEEHKTDSDGFKVPTLPNTNDVEGCTDGPPSKKSKGEEKEGAVHGETVEPDPLRDIRTVFLSNLAYDVQDDQLTEIFKEVGTIEELRLVRDYKGRSKGFGYLVFADQRDVDAALAKDRTPVAGRPVFVSRCNERTQFKFQTGLEKNKLFVRGIPFSMDEKGLEEIFGKYGDLKQIRIVTYRNGHSKGIAYVEFTNETSATVALVQTDGMQLGKHTLQVAISNPPSRGPRNQNPQDSHGGPRPVPVASLGGGPKETGLRGRSRTQVSLMPRALQRPQPQKPQPQVKGETVPKDDLPETKGLSNADFRNLLLKK</sequence>
<evidence type="ECO:0000256" key="7">
    <source>
        <dbReference type="PROSITE-ProRule" id="PRU00176"/>
    </source>
</evidence>
<dbReference type="InterPro" id="IPR012677">
    <property type="entry name" value="Nucleotide-bd_a/b_plait_sf"/>
</dbReference>
<evidence type="ECO:0000256" key="4">
    <source>
        <dbReference type="ARBA" id="ARBA00022884"/>
    </source>
</evidence>
<organism evidence="10">
    <name type="scientific">Ixodes ricinus</name>
    <name type="common">Common tick</name>
    <name type="synonym">Acarus ricinus</name>
    <dbReference type="NCBI Taxonomy" id="34613"/>
    <lineage>
        <taxon>Eukaryota</taxon>
        <taxon>Metazoa</taxon>
        <taxon>Ecdysozoa</taxon>
        <taxon>Arthropoda</taxon>
        <taxon>Chelicerata</taxon>
        <taxon>Arachnida</taxon>
        <taxon>Acari</taxon>
        <taxon>Parasitiformes</taxon>
        <taxon>Ixodida</taxon>
        <taxon>Ixodoidea</taxon>
        <taxon>Ixodidae</taxon>
        <taxon>Ixodinae</taxon>
        <taxon>Ixodes</taxon>
    </lineage>
</organism>
<feature type="compositionally biased region" description="Basic and acidic residues" evidence="8">
    <location>
        <begin position="551"/>
        <end position="590"/>
    </location>
</feature>
<evidence type="ECO:0000256" key="1">
    <source>
        <dbReference type="ARBA" id="ARBA00004123"/>
    </source>
</evidence>
<evidence type="ECO:0000256" key="3">
    <source>
        <dbReference type="ARBA" id="ARBA00022737"/>
    </source>
</evidence>
<dbReference type="Gene3D" id="3.30.70.330">
    <property type="match status" value="2"/>
</dbReference>
<feature type="compositionally biased region" description="Polar residues" evidence="8">
    <location>
        <begin position="823"/>
        <end position="839"/>
    </location>
</feature>
<feature type="compositionally biased region" description="Basic and acidic residues" evidence="8">
    <location>
        <begin position="605"/>
        <end position="614"/>
    </location>
</feature>
<evidence type="ECO:0000256" key="2">
    <source>
        <dbReference type="ARBA" id="ARBA00022664"/>
    </source>
</evidence>
<dbReference type="SUPFAM" id="SSF48452">
    <property type="entry name" value="TPR-like"/>
    <property type="match status" value="1"/>
</dbReference>
<dbReference type="InterPro" id="IPR059164">
    <property type="entry name" value="HAT_PRP39_C"/>
</dbReference>
<protein>
    <submittedName>
        <fullName evidence="10">Putative rna-binding protein sart3 rrm superfamily</fullName>
    </submittedName>
</protein>
<feature type="domain" description="RRM" evidence="9">
    <location>
        <begin position="661"/>
        <end position="737"/>
    </location>
</feature>
<dbReference type="InterPro" id="IPR011990">
    <property type="entry name" value="TPR-like_helical_dom_sf"/>
</dbReference>
<feature type="compositionally biased region" description="Basic and acidic residues" evidence="8">
    <location>
        <begin position="638"/>
        <end position="654"/>
    </location>
</feature>
<dbReference type="Gene3D" id="1.25.40.10">
    <property type="entry name" value="Tetratricopeptide repeat domain"/>
    <property type="match status" value="2"/>
</dbReference>
<dbReference type="PANTHER" id="PTHR17204">
    <property type="entry name" value="PRE-MRNA PROCESSING PROTEIN PRP39-RELATED"/>
    <property type="match status" value="1"/>
</dbReference>
<dbReference type="InterPro" id="IPR003107">
    <property type="entry name" value="HAT"/>
</dbReference>
<name>A0A131XZ84_IXORI</name>
<dbReference type="PANTHER" id="PTHR17204:SF25">
    <property type="entry name" value="RRM DOMAIN-CONTAINING PROTEIN"/>
    <property type="match status" value="1"/>
</dbReference>
<dbReference type="PROSITE" id="PS50102">
    <property type="entry name" value="RRM"/>
    <property type="match status" value="2"/>
</dbReference>
<dbReference type="SMART" id="SM00360">
    <property type="entry name" value="RRM"/>
    <property type="match status" value="2"/>
</dbReference>
<dbReference type="InterPro" id="IPR035979">
    <property type="entry name" value="RBD_domain_sf"/>
</dbReference>
<keyword evidence="5" id="KW-0508">mRNA splicing</keyword>
<dbReference type="Pfam" id="PF23241">
    <property type="entry name" value="HAT_PRP39_C"/>
    <property type="match status" value="1"/>
</dbReference>
<dbReference type="GO" id="GO:0008380">
    <property type="term" value="P:RNA splicing"/>
    <property type="evidence" value="ECO:0007669"/>
    <property type="project" value="UniProtKB-KW"/>
</dbReference>
<feature type="domain" description="RRM" evidence="9">
    <location>
        <begin position="750"/>
        <end position="827"/>
    </location>
</feature>
<keyword evidence="4 7" id="KW-0694">RNA-binding</keyword>
<feature type="region of interest" description="Disordered" evidence="8">
    <location>
        <begin position="539"/>
        <end position="654"/>
    </location>
</feature>
<feature type="compositionally biased region" description="Acidic residues" evidence="8">
    <location>
        <begin position="1"/>
        <end position="29"/>
    </location>
</feature>